<keyword evidence="2 6" id="KW-0812">Transmembrane</keyword>
<keyword evidence="4 6" id="KW-0472">Membrane</keyword>
<reference evidence="8 9" key="1">
    <citation type="journal article" date="2011" name="Proc. Natl. Acad. Sci. U.S.A.">
        <title>Evolutionary erosion of yeast sex chromosomes by mating-type switching accidents.</title>
        <authorList>
            <person name="Gordon J.L."/>
            <person name="Armisen D."/>
            <person name="Proux-Wera E."/>
            <person name="Oheigeartaigh S.S."/>
            <person name="Byrne K.P."/>
            <person name="Wolfe K.H."/>
        </authorList>
    </citation>
    <scope>NUCLEOTIDE SEQUENCE [LARGE SCALE GENOMIC DNA]</scope>
    <source>
        <strain evidence="9">ATCC 34711 / CBS 6284 / DSM 70876 / NBRC 10599 / NRRL Y-10934 / UCD 77-7</strain>
    </source>
</reference>
<organism evidence="8 9">
    <name type="scientific">Henningerozyma blattae (strain ATCC 34711 / CBS 6284 / DSM 70876 / NBRC 10599 / NRRL Y-10934 / UCD 77-7)</name>
    <name type="common">Yeast</name>
    <name type="synonym">Tetrapisispora blattae</name>
    <dbReference type="NCBI Taxonomy" id="1071380"/>
    <lineage>
        <taxon>Eukaryota</taxon>
        <taxon>Fungi</taxon>
        <taxon>Dikarya</taxon>
        <taxon>Ascomycota</taxon>
        <taxon>Saccharomycotina</taxon>
        <taxon>Saccharomycetes</taxon>
        <taxon>Saccharomycetales</taxon>
        <taxon>Saccharomycetaceae</taxon>
        <taxon>Henningerozyma</taxon>
    </lineage>
</organism>
<dbReference type="OrthoDB" id="4065952at2759"/>
<evidence type="ECO:0000313" key="9">
    <source>
        <dbReference type="Proteomes" id="UP000002866"/>
    </source>
</evidence>
<proteinExistence type="predicted"/>
<evidence type="ECO:0000256" key="4">
    <source>
        <dbReference type="ARBA" id="ARBA00023136"/>
    </source>
</evidence>
<dbReference type="PANTHER" id="PTHR37451:SF1">
    <property type="entry name" value="MARVEL DOMAIN-CONTAINING PROTEIN"/>
    <property type="match status" value="1"/>
</dbReference>
<dbReference type="Pfam" id="PF01284">
    <property type="entry name" value="MARVEL"/>
    <property type="match status" value="1"/>
</dbReference>
<dbReference type="InParanoid" id="I2GXQ8"/>
<feature type="region of interest" description="Disordered" evidence="5">
    <location>
        <begin position="219"/>
        <end position="282"/>
    </location>
</feature>
<dbReference type="InterPro" id="IPR008253">
    <property type="entry name" value="Marvel"/>
</dbReference>
<feature type="domain" description="MARVEL" evidence="7">
    <location>
        <begin position="11"/>
        <end position="167"/>
    </location>
</feature>
<dbReference type="Proteomes" id="UP000002866">
    <property type="component" value="Chromosome 2"/>
</dbReference>
<evidence type="ECO:0000313" key="8">
    <source>
        <dbReference type="EMBL" id="CCH58910.1"/>
    </source>
</evidence>
<feature type="transmembrane region" description="Helical" evidence="6">
    <location>
        <begin position="73"/>
        <end position="99"/>
    </location>
</feature>
<keyword evidence="3 6" id="KW-1133">Transmembrane helix</keyword>
<feature type="transmembrane region" description="Helical" evidence="6">
    <location>
        <begin position="149"/>
        <end position="170"/>
    </location>
</feature>
<dbReference type="HOGENOM" id="CLU_061420_1_0_1"/>
<sequence>MTSKLTVFLLINLRFWEFCSSVLVMSLLAAAMSESHFHGSKRFNFSLAQGAIGTCYSLFVILLPPIVPGLVFAGFYFCWEVIMNLLWLCCFIVVAKVVGEHSCHNKFTKTYNPKYGSQTRYQETGGEYNPFTNKYTTKRYHVPCNCAKAAIAFAGLSWLLSCFSCIVLWYKVCRPIKASHGRSGLWKTGNSMGVRLHRFTTMTLADDADNQLMMQEAEPPVEDYAPPTKKSKKSKKAVQPEPQPRDSGVSETDIESGDEMKEDKLHQPETNSSGSTDGDAVV</sequence>
<keyword evidence="9" id="KW-1185">Reference proteome</keyword>
<dbReference type="AlphaFoldDB" id="I2GXQ8"/>
<evidence type="ECO:0000256" key="2">
    <source>
        <dbReference type="ARBA" id="ARBA00022692"/>
    </source>
</evidence>
<dbReference type="GO" id="GO:0016020">
    <property type="term" value="C:membrane"/>
    <property type="evidence" value="ECO:0007669"/>
    <property type="project" value="UniProtKB-SubCell"/>
</dbReference>
<dbReference type="FunCoup" id="I2GXQ8">
    <property type="interactions" value="24"/>
</dbReference>
<evidence type="ECO:0000256" key="5">
    <source>
        <dbReference type="SAM" id="MobiDB-lite"/>
    </source>
</evidence>
<dbReference type="eggNOG" id="ENOG502RZI4">
    <property type="taxonomic scope" value="Eukaryota"/>
</dbReference>
<evidence type="ECO:0000256" key="6">
    <source>
        <dbReference type="SAM" id="Phobius"/>
    </source>
</evidence>
<comment type="subcellular location">
    <subcellularLocation>
        <location evidence="1">Membrane</location>
        <topology evidence="1">Multi-pass membrane protein</topology>
    </subcellularLocation>
</comment>
<dbReference type="STRING" id="1071380.I2GXQ8"/>
<gene>
    <name evidence="8" type="primary">TBLA0B00670</name>
    <name evidence="8" type="ORF">TBLA_0B00670</name>
</gene>
<feature type="compositionally biased region" description="Basic and acidic residues" evidence="5">
    <location>
        <begin position="258"/>
        <end position="267"/>
    </location>
</feature>
<dbReference type="KEGG" id="tbl:TBLA_0B00670"/>
<name>I2GXQ8_HENB6</name>
<evidence type="ECO:0000256" key="3">
    <source>
        <dbReference type="ARBA" id="ARBA00022989"/>
    </source>
</evidence>
<protein>
    <recommendedName>
        <fullName evidence="7">MARVEL domain-containing protein</fullName>
    </recommendedName>
</protein>
<dbReference type="RefSeq" id="XP_004178429.1">
    <property type="nucleotide sequence ID" value="XM_004178381.1"/>
</dbReference>
<evidence type="ECO:0000256" key="1">
    <source>
        <dbReference type="ARBA" id="ARBA00004141"/>
    </source>
</evidence>
<evidence type="ECO:0000259" key="7">
    <source>
        <dbReference type="Pfam" id="PF01284"/>
    </source>
</evidence>
<dbReference type="GeneID" id="14493960"/>
<feature type="transmembrane region" description="Helical" evidence="6">
    <location>
        <begin position="15"/>
        <end position="33"/>
    </location>
</feature>
<dbReference type="EMBL" id="HE806317">
    <property type="protein sequence ID" value="CCH58910.1"/>
    <property type="molecule type" value="Genomic_DNA"/>
</dbReference>
<accession>I2GXQ8</accession>
<dbReference type="PANTHER" id="PTHR37451">
    <property type="entry name" value="MARVEL DOMAIN"/>
    <property type="match status" value="1"/>
</dbReference>
<feature type="transmembrane region" description="Helical" evidence="6">
    <location>
        <begin position="45"/>
        <end position="67"/>
    </location>
</feature>